<proteinExistence type="predicted"/>
<evidence type="ECO:0000313" key="2">
    <source>
        <dbReference type="Proteomes" id="UP001057402"/>
    </source>
</evidence>
<accession>A0ACB9QUI0</accession>
<organism evidence="1 2">
    <name type="scientific">Melastoma candidum</name>
    <dbReference type="NCBI Taxonomy" id="119954"/>
    <lineage>
        <taxon>Eukaryota</taxon>
        <taxon>Viridiplantae</taxon>
        <taxon>Streptophyta</taxon>
        <taxon>Embryophyta</taxon>
        <taxon>Tracheophyta</taxon>
        <taxon>Spermatophyta</taxon>
        <taxon>Magnoliopsida</taxon>
        <taxon>eudicotyledons</taxon>
        <taxon>Gunneridae</taxon>
        <taxon>Pentapetalae</taxon>
        <taxon>rosids</taxon>
        <taxon>malvids</taxon>
        <taxon>Myrtales</taxon>
        <taxon>Melastomataceae</taxon>
        <taxon>Melastomatoideae</taxon>
        <taxon>Melastomateae</taxon>
        <taxon>Melastoma</taxon>
    </lineage>
</organism>
<name>A0ACB9QUI0_9MYRT</name>
<dbReference type="EMBL" id="CM042884">
    <property type="protein sequence ID" value="KAI4370497.1"/>
    <property type="molecule type" value="Genomic_DNA"/>
</dbReference>
<comment type="caution">
    <text evidence="1">The sequence shown here is derived from an EMBL/GenBank/DDBJ whole genome shotgun (WGS) entry which is preliminary data.</text>
</comment>
<protein>
    <submittedName>
        <fullName evidence="1">Uncharacterized protein</fullName>
    </submittedName>
</protein>
<gene>
    <name evidence="1" type="ORF">MLD38_018847</name>
</gene>
<dbReference type="Proteomes" id="UP001057402">
    <property type="component" value="Chromosome 5"/>
</dbReference>
<reference evidence="2" key="1">
    <citation type="journal article" date="2023" name="Front. Plant Sci.">
        <title>Chromosomal-level genome assembly of Melastoma candidum provides insights into trichome evolution.</title>
        <authorList>
            <person name="Zhong Y."/>
            <person name="Wu W."/>
            <person name="Sun C."/>
            <person name="Zou P."/>
            <person name="Liu Y."/>
            <person name="Dai S."/>
            <person name="Zhou R."/>
        </authorList>
    </citation>
    <scope>NUCLEOTIDE SEQUENCE [LARGE SCALE GENOMIC DNA]</scope>
</reference>
<keyword evidence="2" id="KW-1185">Reference proteome</keyword>
<evidence type="ECO:0000313" key="1">
    <source>
        <dbReference type="EMBL" id="KAI4370497.1"/>
    </source>
</evidence>
<sequence length="707" mass="79520">MHVLVVKLALITFLTQKLKKAVSIFKEGRFIVSQNTIRNPGNISSSQRHLFLGFLFDCHGFLGRSYGDLVGDPPIERLFVSMDHPRPSFSPSSPASSCYSCPLSSTTEARLIAEERAEEILLSIRPTILSEEERKEAIDCVKSVLRGYYGVEVLPFGSVPLGTYLPDGDIDLTVICRPNEEEECAKGIANFLQVRQKEEELQIRDVVYISAQVKIVKFSWRNIPIDMSFNQISGLSSLCFLEKVDQAIGKNHLFKRSVVLIKAWCFYESRILGAHHGLLSAFGLETLILYLINLFYRSLDGPLMVLYSFLDFYCTFDWENYCMSVYGPIPISSLQDVVDMQGNDANLYLSKEFLDSCKLPCSGSSTSWESRSNVFPVKYLNVMDPFKDDNNLGRSVSKANFHRIKCALSYGAEKLREILTLPVGRIGEEIEKFFKYTIDRNGRGHRPDVQVPIPAFGTGKYEVVSLVGDYNTFYNNYLYSQWCQECSLLPEEGLPPLNTHASNLHQPGVFNQSASPRKGTEVFLPEPRYYYENLLEPFTRAKGSSSRNHSLNHLQKKSFGRARPRQREYFGPIPGEQGDEANDQDESAVTFEGKKSKDLDTSAEDFPFVEPTAKVDGENSSYVANSLDKFPLLSGSVRCSESKAQYKPSRGKPSKTITFGSFGEPSPATSQRKEADPGNTEILNQVEYPSVSESYALKSMEEFPPLC</sequence>